<keyword evidence="1" id="KW-0472">Membrane</keyword>
<keyword evidence="3" id="KW-1185">Reference proteome</keyword>
<reference evidence="2 3" key="1">
    <citation type="submission" date="2023-03" db="EMBL/GenBank/DDBJ databases">
        <title>Draft genome sequence of Thalassotalea eurytherma JCM 18482T.</title>
        <authorList>
            <person name="Sawabe T."/>
        </authorList>
    </citation>
    <scope>NUCLEOTIDE SEQUENCE [LARGE SCALE GENOMIC DNA]</scope>
    <source>
        <strain evidence="2 3">JCM 18482</strain>
    </source>
</reference>
<feature type="transmembrane region" description="Helical" evidence="1">
    <location>
        <begin position="42"/>
        <end position="60"/>
    </location>
</feature>
<feature type="transmembrane region" description="Helical" evidence="1">
    <location>
        <begin position="19"/>
        <end position="36"/>
    </location>
</feature>
<feature type="transmembrane region" description="Helical" evidence="1">
    <location>
        <begin position="204"/>
        <end position="223"/>
    </location>
</feature>
<proteinExistence type="predicted"/>
<evidence type="ECO:0000313" key="3">
    <source>
        <dbReference type="Proteomes" id="UP001157133"/>
    </source>
</evidence>
<keyword evidence="1" id="KW-1133">Transmembrane helix</keyword>
<organism evidence="2 3">
    <name type="scientific">Thalassotalea eurytherma</name>
    <dbReference type="NCBI Taxonomy" id="1144278"/>
    <lineage>
        <taxon>Bacteria</taxon>
        <taxon>Pseudomonadati</taxon>
        <taxon>Pseudomonadota</taxon>
        <taxon>Gammaproteobacteria</taxon>
        <taxon>Alteromonadales</taxon>
        <taxon>Colwelliaceae</taxon>
        <taxon>Thalassotalea</taxon>
    </lineage>
</organism>
<evidence type="ECO:0000313" key="2">
    <source>
        <dbReference type="EMBL" id="GLX80969.1"/>
    </source>
</evidence>
<sequence>MPLLNSLFCLKGKDNRERFAIVTIVSIVLFSVLSMMLSANPFALLIMTLPIIALFAGSCIRRCRDAGITNYWQFLPSAVFGLAALVIAFTDHNGFIVTLILPLILILILLTYKSQDNQLTYQYGYNGPIDLTASQASYQHGSVRRVEPTLVGSAGASIDGSMVGTHDINEQPAQVHMNQNTDEATEQDIGEQIRILVLAHKVKIAIALAILFLLVVIIAAFSGSEQTAIEEPQIAAQSANLDEFSTLSNTVTLVDGFSISSNPYQGIVISWQADETLRKELWRFSTAEGDETCQQLTFNNKKSIRTAKVFVENDANYFAVFSPLDRNELINQLAKRGSFKLCGYDFSLKGSQAALGKVRYYGEILSY</sequence>
<gene>
    <name evidence="2" type="ORF">theurythT_04210</name>
</gene>
<protein>
    <recommendedName>
        <fullName evidence="4">DUF805 domain-containing protein</fullName>
    </recommendedName>
</protein>
<dbReference type="RefSeq" id="WP_284206294.1">
    <property type="nucleotide sequence ID" value="NZ_BSSU01000002.1"/>
</dbReference>
<dbReference type="EMBL" id="BSSU01000002">
    <property type="protein sequence ID" value="GLX80969.1"/>
    <property type="molecule type" value="Genomic_DNA"/>
</dbReference>
<feature type="transmembrane region" description="Helical" evidence="1">
    <location>
        <begin position="95"/>
        <end position="112"/>
    </location>
</feature>
<dbReference type="Proteomes" id="UP001157133">
    <property type="component" value="Unassembled WGS sequence"/>
</dbReference>
<keyword evidence="1" id="KW-0812">Transmembrane</keyword>
<evidence type="ECO:0000256" key="1">
    <source>
        <dbReference type="SAM" id="Phobius"/>
    </source>
</evidence>
<accession>A0ABQ6GZ97</accession>
<evidence type="ECO:0008006" key="4">
    <source>
        <dbReference type="Google" id="ProtNLM"/>
    </source>
</evidence>
<feature type="transmembrane region" description="Helical" evidence="1">
    <location>
        <begin position="72"/>
        <end position="89"/>
    </location>
</feature>
<name>A0ABQ6GZ97_9GAMM</name>
<comment type="caution">
    <text evidence="2">The sequence shown here is derived from an EMBL/GenBank/DDBJ whole genome shotgun (WGS) entry which is preliminary data.</text>
</comment>